<proteinExistence type="predicted"/>
<sequence>MSLAMHRHPLASFCWKPLIAVYENGTPFTFVGNEQSRATTTGCCCGRLSPA</sequence>
<gene>
    <name evidence="1" type="ORF">MES5069_370052</name>
</gene>
<organism evidence="1 2">
    <name type="scientific">Mesorhizobium escarrei</name>
    <dbReference type="NCBI Taxonomy" id="666018"/>
    <lineage>
        <taxon>Bacteria</taxon>
        <taxon>Pseudomonadati</taxon>
        <taxon>Pseudomonadota</taxon>
        <taxon>Alphaproteobacteria</taxon>
        <taxon>Hyphomicrobiales</taxon>
        <taxon>Phyllobacteriaceae</taxon>
        <taxon>Mesorhizobium</taxon>
    </lineage>
</organism>
<dbReference type="EMBL" id="CAKXZT010000132">
    <property type="protein sequence ID" value="CAH2403363.1"/>
    <property type="molecule type" value="Genomic_DNA"/>
</dbReference>
<reference evidence="1 2" key="1">
    <citation type="submission" date="2022-03" db="EMBL/GenBank/DDBJ databases">
        <authorList>
            <person name="Brunel B."/>
        </authorList>
    </citation>
    <scope>NUCLEOTIDE SEQUENCE [LARGE SCALE GENOMIC DNA]</scope>
    <source>
        <strain evidence="1">STM5069sample</strain>
    </source>
</reference>
<accession>A0ABM9E2P7</accession>
<evidence type="ECO:0000313" key="2">
    <source>
        <dbReference type="Proteomes" id="UP001153050"/>
    </source>
</evidence>
<dbReference type="Proteomes" id="UP001153050">
    <property type="component" value="Unassembled WGS sequence"/>
</dbReference>
<name>A0ABM9E2P7_9HYPH</name>
<evidence type="ECO:0000313" key="1">
    <source>
        <dbReference type="EMBL" id="CAH2403363.1"/>
    </source>
</evidence>
<protein>
    <submittedName>
        <fullName evidence="1">Uncharacterized protein</fullName>
    </submittedName>
</protein>
<keyword evidence="2" id="KW-1185">Reference proteome</keyword>
<comment type="caution">
    <text evidence="1">The sequence shown here is derived from an EMBL/GenBank/DDBJ whole genome shotgun (WGS) entry which is preliminary data.</text>
</comment>